<comment type="caution">
    <text evidence="1">The sequence shown here is derived from an EMBL/GenBank/DDBJ whole genome shotgun (WGS) entry which is preliminary data.</text>
</comment>
<proteinExistence type="predicted"/>
<gene>
    <name evidence="1" type="ORF">PPACK8108_LOCUS12185</name>
</gene>
<evidence type="ECO:0000313" key="2">
    <source>
        <dbReference type="Proteomes" id="UP001153365"/>
    </source>
</evidence>
<name>A0AAV0B4X7_PHAPC</name>
<organism evidence="1 2">
    <name type="scientific">Phakopsora pachyrhizi</name>
    <name type="common">Asian soybean rust disease fungus</name>
    <dbReference type="NCBI Taxonomy" id="170000"/>
    <lineage>
        <taxon>Eukaryota</taxon>
        <taxon>Fungi</taxon>
        <taxon>Dikarya</taxon>
        <taxon>Basidiomycota</taxon>
        <taxon>Pucciniomycotina</taxon>
        <taxon>Pucciniomycetes</taxon>
        <taxon>Pucciniales</taxon>
        <taxon>Phakopsoraceae</taxon>
        <taxon>Phakopsora</taxon>
    </lineage>
</organism>
<keyword evidence="2" id="KW-1185">Reference proteome</keyword>
<evidence type="ECO:0000313" key="1">
    <source>
        <dbReference type="EMBL" id="CAH7677060.1"/>
    </source>
</evidence>
<dbReference type="Proteomes" id="UP001153365">
    <property type="component" value="Unassembled WGS sequence"/>
</dbReference>
<accession>A0AAV0B4X7</accession>
<dbReference type="AlphaFoldDB" id="A0AAV0B4X7"/>
<dbReference type="EMBL" id="CALTRL010002892">
    <property type="protein sequence ID" value="CAH7677060.1"/>
    <property type="molecule type" value="Genomic_DNA"/>
</dbReference>
<sequence length="121" mass="13682">MHKRIIYISFGNPNIILVLLTSFLSFYNFNAAQSSNLAVQQTESTKKSIDYVKHRGQIPSEDATRLQERFFPRAADATKVEKLDSSIKIKGKRIQKGTKVNGRKKPVETNIKLAHSFSVSN</sequence>
<reference evidence="1" key="1">
    <citation type="submission" date="2022-06" db="EMBL/GenBank/DDBJ databases">
        <authorList>
            <consortium name="SYNGENTA / RWTH Aachen University"/>
        </authorList>
    </citation>
    <scope>NUCLEOTIDE SEQUENCE</scope>
</reference>
<protein>
    <submittedName>
        <fullName evidence="1">Expressed protein</fullName>
    </submittedName>
</protein>